<proteinExistence type="predicted"/>
<reference evidence="1 2" key="2">
    <citation type="submission" date="2018-03" db="EMBL/GenBank/DDBJ databases">
        <title>The ancient ancestry and fast evolution of plastids.</title>
        <authorList>
            <person name="Moore K.R."/>
            <person name="Magnabosco C."/>
            <person name="Momper L."/>
            <person name="Gold D.A."/>
            <person name="Bosak T."/>
            <person name="Fournier G.P."/>
        </authorList>
    </citation>
    <scope>NUCLEOTIDE SEQUENCE [LARGE SCALE GENOMIC DNA]</scope>
    <source>
        <strain evidence="1 2">ULC18</strain>
    </source>
</reference>
<evidence type="ECO:0000313" key="1">
    <source>
        <dbReference type="EMBL" id="PSB33108.1"/>
    </source>
</evidence>
<accession>A0A2T1EKB2</accession>
<dbReference type="AlphaFoldDB" id="A0A2T1EKB2"/>
<keyword evidence="2" id="KW-1185">Reference proteome</keyword>
<dbReference type="RefSeq" id="WP_106255170.1">
    <property type="nucleotide sequence ID" value="NZ_CAWNSW010000058.1"/>
</dbReference>
<gene>
    <name evidence="1" type="ORF">C7B82_04765</name>
</gene>
<reference evidence="2" key="1">
    <citation type="submission" date="2018-02" db="EMBL/GenBank/DDBJ databases">
        <authorList>
            <person name="Moore K."/>
            <person name="Momper L."/>
        </authorList>
    </citation>
    <scope>NUCLEOTIDE SEQUENCE [LARGE SCALE GENOMIC DNA]</scope>
    <source>
        <strain evidence="2">ULC18</strain>
    </source>
</reference>
<dbReference type="OrthoDB" id="1334338at2"/>
<evidence type="ECO:0000313" key="2">
    <source>
        <dbReference type="Proteomes" id="UP000239576"/>
    </source>
</evidence>
<protein>
    <submittedName>
        <fullName evidence="1">Uncharacterized protein</fullName>
    </submittedName>
</protein>
<dbReference type="Proteomes" id="UP000239576">
    <property type="component" value="Unassembled WGS sequence"/>
</dbReference>
<comment type="caution">
    <text evidence="1">The sequence shown here is derived from an EMBL/GenBank/DDBJ whole genome shotgun (WGS) entry which is preliminary data.</text>
</comment>
<dbReference type="EMBL" id="PVWK01000021">
    <property type="protein sequence ID" value="PSB33108.1"/>
    <property type="molecule type" value="Genomic_DNA"/>
</dbReference>
<organism evidence="1 2">
    <name type="scientific">Stenomitos frigidus ULC18</name>
    <dbReference type="NCBI Taxonomy" id="2107698"/>
    <lineage>
        <taxon>Bacteria</taxon>
        <taxon>Bacillati</taxon>
        <taxon>Cyanobacteriota</taxon>
        <taxon>Cyanophyceae</taxon>
        <taxon>Leptolyngbyales</taxon>
        <taxon>Leptolyngbyaceae</taxon>
        <taxon>Stenomitos</taxon>
    </lineage>
</organism>
<name>A0A2T1EKB2_9CYAN</name>
<sequence length="276" mass="31623">MNEEFEKKLIKDLEKTGFVSEMQAVKIFHSLGWDAKLGKGYFDRDENITREIDLSAYYPVNLKYKDSVCVCSFFNIIAEIKKAEQPWIVFRSHLHPMAQFCAWNNITTSINLPEHPTKLTAFMSKSSLLISQRWEGTGVHHAFKDPSAPSQWYKAFTSVCKAAEDECEANTTEGEKISRDILAEPTEFSFFQPVVILDGTLIAAELSNSGKIVLEEVTSAPFTFEFKTRNYSRSSYRVDLVTMDGLEAYLHLSQQRHTDILEGFRKYIPYPLEEEA</sequence>